<dbReference type="Proteomes" id="UP000016922">
    <property type="component" value="Unassembled WGS sequence"/>
</dbReference>
<dbReference type="RefSeq" id="XP_008080049.1">
    <property type="nucleotide sequence ID" value="XM_008081858.1"/>
</dbReference>
<sequence length="178" mass="20461">MLPEYDVDNSDVSIDSGFTLRRLALDDASSSSSRFLALNYVSEVSTPTVEGRVTFTSLLVPGKVEERAMWRESLSCFQTPDPLWSNSSELWFWVLMEDDSMQEKFGKLEQSQQTQGESQARTIFCHFTVWRYTNADPEEEGAIAADPQAWKEELDGVMPPVTAWHQERWDFRPVPELR</sequence>
<protein>
    <submittedName>
        <fullName evidence="1">Uncharacterized protein</fullName>
    </submittedName>
</protein>
<proteinExistence type="predicted"/>
<dbReference type="GeneID" id="19465498"/>
<evidence type="ECO:0000313" key="2">
    <source>
        <dbReference type="Proteomes" id="UP000016922"/>
    </source>
</evidence>
<reference evidence="1 2" key="1">
    <citation type="journal article" date="2013" name="BMC Genomics">
        <title>Genomics-driven discovery of the pneumocandin biosynthetic gene cluster in the fungus Glarea lozoyensis.</title>
        <authorList>
            <person name="Chen L."/>
            <person name="Yue Q."/>
            <person name="Zhang X."/>
            <person name="Xiang M."/>
            <person name="Wang C."/>
            <person name="Li S."/>
            <person name="Che Y."/>
            <person name="Ortiz-Lopez F.J."/>
            <person name="Bills G.F."/>
            <person name="Liu X."/>
            <person name="An Z."/>
        </authorList>
    </citation>
    <scope>NUCLEOTIDE SEQUENCE [LARGE SCALE GENOMIC DNA]</scope>
    <source>
        <strain evidence="2">ATCC 20868 / MF5171</strain>
    </source>
</reference>
<gene>
    <name evidence="1" type="ORF">GLAREA_06445</name>
</gene>
<name>S3D4R2_GLAL2</name>
<evidence type="ECO:0000313" key="1">
    <source>
        <dbReference type="EMBL" id="EPE33432.1"/>
    </source>
</evidence>
<organism evidence="1 2">
    <name type="scientific">Glarea lozoyensis (strain ATCC 20868 / MF5171)</name>
    <dbReference type="NCBI Taxonomy" id="1116229"/>
    <lineage>
        <taxon>Eukaryota</taxon>
        <taxon>Fungi</taxon>
        <taxon>Dikarya</taxon>
        <taxon>Ascomycota</taxon>
        <taxon>Pezizomycotina</taxon>
        <taxon>Leotiomycetes</taxon>
        <taxon>Helotiales</taxon>
        <taxon>Helotiaceae</taxon>
        <taxon>Glarea</taxon>
    </lineage>
</organism>
<dbReference type="HOGENOM" id="CLU_1510747_0_0_1"/>
<accession>S3D4R2</accession>
<dbReference type="EMBL" id="KE145358">
    <property type="protein sequence ID" value="EPE33432.1"/>
    <property type="molecule type" value="Genomic_DNA"/>
</dbReference>
<dbReference type="OrthoDB" id="5142818at2759"/>
<dbReference type="AlphaFoldDB" id="S3D4R2"/>
<dbReference type="KEGG" id="glz:GLAREA_06445"/>
<dbReference type="STRING" id="1116229.S3D4R2"/>
<dbReference type="eggNOG" id="ENOG502RB41">
    <property type="taxonomic scope" value="Eukaryota"/>
</dbReference>
<keyword evidence="2" id="KW-1185">Reference proteome</keyword>